<evidence type="ECO:0000313" key="3">
    <source>
        <dbReference type="Proteomes" id="UP000664940"/>
    </source>
</evidence>
<gene>
    <name evidence="2" type="ORF">HJG60_008761</name>
</gene>
<accession>A0A834DL30</accession>
<evidence type="ECO:0000313" key="2">
    <source>
        <dbReference type="EMBL" id="KAF6081742.1"/>
    </source>
</evidence>
<evidence type="ECO:0000256" key="1">
    <source>
        <dbReference type="SAM" id="MobiDB-lite"/>
    </source>
</evidence>
<sequence length="128" mass="14212">MQGCWPLWPDQQNIPREARALECIYSSNFQNVVKTEESKWKQKTWPAGLLFSTLPKLGPHSSKRGARGLAWGGVPQRPRDGSVGQTAAENSTICTSKYQGSGDLFLVWDLFSLTCLATSGIWEKSQLP</sequence>
<organism evidence="2 3">
    <name type="scientific">Phyllostomus discolor</name>
    <name type="common">pale spear-nosed bat</name>
    <dbReference type="NCBI Taxonomy" id="89673"/>
    <lineage>
        <taxon>Eukaryota</taxon>
        <taxon>Metazoa</taxon>
        <taxon>Chordata</taxon>
        <taxon>Craniata</taxon>
        <taxon>Vertebrata</taxon>
        <taxon>Euteleostomi</taxon>
        <taxon>Mammalia</taxon>
        <taxon>Eutheria</taxon>
        <taxon>Laurasiatheria</taxon>
        <taxon>Chiroptera</taxon>
        <taxon>Yangochiroptera</taxon>
        <taxon>Phyllostomidae</taxon>
        <taxon>Phyllostominae</taxon>
        <taxon>Phyllostomus</taxon>
    </lineage>
</organism>
<proteinExistence type="predicted"/>
<feature type="region of interest" description="Disordered" evidence="1">
    <location>
        <begin position="60"/>
        <end position="86"/>
    </location>
</feature>
<comment type="caution">
    <text evidence="2">The sequence shown here is derived from an EMBL/GenBank/DDBJ whole genome shotgun (WGS) entry which is preliminary data.</text>
</comment>
<dbReference type="EMBL" id="JABVXQ010000013">
    <property type="protein sequence ID" value="KAF6081742.1"/>
    <property type="molecule type" value="Genomic_DNA"/>
</dbReference>
<dbReference type="AlphaFoldDB" id="A0A834DL30"/>
<protein>
    <submittedName>
        <fullName evidence="2">Uncharacterized protein</fullName>
    </submittedName>
</protein>
<reference evidence="2 3" key="1">
    <citation type="journal article" date="2020" name="Nature">
        <title>Six reference-quality genomes reveal evolution of bat adaptations.</title>
        <authorList>
            <person name="Jebb D."/>
            <person name="Huang Z."/>
            <person name="Pippel M."/>
            <person name="Hughes G.M."/>
            <person name="Lavrichenko K."/>
            <person name="Devanna P."/>
            <person name="Winkler S."/>
            <person name="Jermiin L.S."/>
            <person name="Skirmuntt E.C."/>
            <person name="Katzourakis A."/>
            <person name="Burkitt-Gray L."/>
            <person name="Ray D.A."/>
            <person name="Sullivan K.A.M."/>
            <person name="Roscito J.G."/>
            <person name="Kirilenko B.M."/>
            <person name="Davalos L.M."/>
            <person name="Corthals A.P."/>
            <person name="Power M.L."/>
            <person name="Jones G."/>
            <person name="Ransome R.D."/>
            <person name="Dechmann D.K.N."/>
            <person name="Locatelli A.G."/>
            <person name="Puechmaille S.J."/>
            <person name="Fedrigo O."/>
            <person name="Jarvis E.D."/>
            <person name="Hiller M."/>
            <person name="Vernes S.C."/>
            <person name="Myers E.W."/>
            <person name="Teeling E.C."/>
        </authorList>
    </citation>
    <scope>NUCLEOTIDE SEQUENCE [LARGE SCALE GENOMIC DNA]</scope>
    <source>
        <strain evidence="2">Bat1K_MPI-CBG_1</strain>
    </source>
</reference>
<dbReference type="Proteomes" id="UP000664940">
    <property type="component" value="Unassembled WGS sequence"/>
</dbReference>
<name>A0A834DL30_9CHIR</name>